<evidence type="ECO:0000313" key="4">
    <source>
        <dbReference type="Proteomes" id="UP000652427"/>
    </source>
</evidence>
<dbReference type="InterPro" id="IPR029058">
    <property type="entry name" value="AB_hydrolase_fold"/>
</dbReference>
<evidence type="ECO:0000256" key="1">
    <source>
        <dbReference type="ARBA" id="ARBA00022801"/>
    </source>
</evidence>
<organism evidence="3 4">
    <name type="scientific">Parasphingorhabdus flavimaris</name>
    <dbReference type="NCBI Taxonomy" id="266812"/>
    <lineage>
        <taxon>Bacteria</taxon>
        <taxon>Pseudomonadati</taxon>
        <taxon>Pseudomonadota</taxon>
        <taxon>Alphaproteobacteria</taxon>
        <taxon>Sphingomonadales</taxon>
        <taxon>Sphingomonadaceae</taxon>
        <taxon>Parasphingorhabdus</taxon>
    </lineage>
</organism>
<sequence>MKWLVIISVLLLACAGLGWWFVSQPGPKQLDIANNIMPGDSDAKLLVENQIYDQELGLGLNIWTPKGMTTEPLPVIMFIYGGGWRDGAKDHYAFTGRALASRGYIVVLPDYRLFPKTRFPGFLEDSAKALAWVHDNIGEHGGDSRRIFLSGQSAGAYNVMMLALDRQWLGREGKSPDLIRGVAALAGPYDFYPFDSETTKQSFGEFHRPEMTQPVNFVRPDAPPLWLSSGDNDTKVKPRNSKTLRDKILEAGGDAEYVEYPDIDHLEIMMAVAKPFRHKAPVLDDMVAFFERHK</sequence>
<dbReference type="RefSeq" id="WP_176280275.1">
    <property type="nucleotide sequence ID" value="NZ_JABWMH010000004.1"/>
</dbReference>
<comment type="caution">
    <text evidence="3">The sequence shown here is derived from an EMBL/GenBank/DDBJ whole genome shotgun (WGS) entry which is preliminary data.</text>
</comment>
<accession>A0ABX2N515</accession>
<name>A0ABX2N515_9SPHN</name>
<dbReference type="EMBL" id="JABWMH010000004">
    <property type="protein sequence ID" value="NVD28810.1"/>
    <property type="molecule type" value="Genomic_DNA"/>
</dbReference>
<dbReference type="Gene3D" id="3.40.50.1820">
    <property type="entry name" value="alpha/beta hydrolase"/>
    <property type="match status" value="1"/>
</dbReference>
<evidence type="ECO:0000259" key="2">
    <source>
        <dbReference type="Pfam" id="PF20434"/>
    </source>
</evidence>
<keyword evidence="1 3" id="KW-0378">Hydrolase</keyword>
<gene>
    <name evidence="3" type="ORF">HUO14_12990</name>
</gene>
<keyword evidence="4" id="KW-1185">Reference proteome</keyword>
<dbReference type="GO" id="GO:0016787">
    <property type="term" value="F:hydrolase activity"/>
    <property type="evidence" value="ECO:0007669"/>
    <property type="project" value="UniProtKB-KW"/>
</dbReference>
<dbReference type="SUPFAM" id="SSF53474">
    <property type="entry name" value="alpha/beta-Hydrolases"/>
    <property type="match status" value="1"/>
</dbReference>
<dbReference type="Pfam" id="PF20434">
    <property type="entry name" value="BD-FAE"/>
    <property type="match status" value="1"/>
</dbReference>
<reference evidence="3 4" key="1">
    <citation type="submission" date="2020-06" db="EMBL/GenBank/DDBJ databases">
        <authorList>
            <person name="Kim S.-J."/>
            <person name="Park S.-J."/>
        </authorList>
    </citation>
    <scope>NUCLEOTIDE SEQUENCE [LARGE SCALE GENOMIC DNA]</scope>
    <source>
        <strain evidence="3 4">SW-151</strain>
    </source>
</reference>
<dbReference type="PANTHER" id="PTHR48081:SF9">
    <property type="entry name" value="CARBOXYLESTERASE"/>
    <property type="match status" value="1"/>
</dbReference>
<dbReference type="InterPro" id="IPR049492">
    <property type="entry name" value="BD-FAE-like_dom"/>
</dbReference>
<dbReference type="Proteomes" id="UP000652427">
    <property type="component" value="Unassembled WGS sequence"/>
</dbReference>
<protein>
    <submittedName>
        <fullName evidence="3">Alpha/beta hydrolase</fullName>
    </submittedName>
</protein>
<evidence type="ECO:0000313" key="3">
    <source>
        <dbReference type="EMBL" id="NVD28810.1"/>
    </source>
</evidence>
<proteinExistence type="predicted"/>
<dbReference type="PANTHER" id="PTHR48081">
    <property type="entry name" value="AB HYDROLASE SUPERFAMILY PROTEIN C4A8.06C"/>
    <property type="match status" value="1"/>
</dbReference>
<feature type="domain" description="BD-FAE-like" evidence="2">
    <location>
        <begin position="60"/>
        <end position="247"/>
    </location>
</feature>
<dbReference type="InterPro" id="IPR050300">
    <property type="entry name" value="GDXG_lipolytic_enzyme"/>
</dbReference>